<dbReference type="InterPro" id="IPR000932">
    <property type="entry name" value="PS_antenna-like"/>
</dbReference>
<gene>
    <name evidence="8" type="primary">orf157</name>
</gene>
<keyword evidence="4" id="KW-0812">Transmembrane</keyword>
<proteinExistence type="predicted"/>
<reference evidence="8" key="2">
    <citation type="submission" date="2013-03" db="EMBL/GenBank/DDBJ databases">
        <title>Split photosystem protein, linear topology, and growth of structural complexity in the recombination-driven plastid genome of Chromera velia.</title>
        <authorList>
            <person name="Janouskovec J."/>
            <person name="Sobotka R."/>
            <person name="Lai D.-H."/>
            <person name="Flegontov P."/>
            <person name="Konik P."/>
            <person name="Komenda J."/>
            <person name="Ali S."/>
            <person name="Prasil O."/>
            <person name="Pain A."/>
            <person name="Obornik M."/>
            <person name="Lukes J."/>
            <person name="Keeling P.J."/>
        </authorList>
    </citation>
    <scope>NUCLEOTIDE SEQUENCE</scope>
    <source>
        <strain evidence="8">CCMP2878</strain>
    </source>
</reference>
<dbReference type="GO" id="GO:0009767">
    <property type="term" value="P:photosynthetic electron transport chain"/>
    <property type="evidence" value="ECO:0007669"/>
    <property type="project" value="InterPro"/>
</dbReference>
<dbReference type="AlphaFoldDB" id="M4YCP6"/>
<evidence type="ECO:0000256" key="3">
    <source>
        <dbReference type="ARBA" id="ARBA00022531"/>
    </source>
</evidence>
<keyword evidence="3" id="KW-0602">Photosynthesis</keyword>
<comment type="subcellular location">
    <subcellularLocation>
        <location evidence="1">Membrane</location>
        <topology evidence="1">Multi-pass membrane protein</topology>
    </subcellularLocation>
</comment>
<evidence type="ECO:0000256" key="2">
    <source>
        <dbReference type="ARBA" id="ARBA00022494"/>
    </source>
</evidence>
<evidence type="ECO:0000256" key="6">
    <source>
        <dbReference type="ARBA" id="ARBA00022991"/>
    </source>
</evidence>
<evidence type="ECO:0000313" key="8">
    <source>
        <dbReference type="EMBL" id="AGI44280.1"/>
    </source>
</evidence>
<evidence type="ECO:0000256" key="7">
    <source>
        <dbReference type="ARBA" id="ARBA00023136"/>
    </source>
</evidence>
<dbReference type="InterPro" id="IPR036001">
    <property type="entry name" value="PS_II_antenna-like_sf"/>
</dbReference>
<reference evidence="8" key="1">
    <citation type="journal article" date="2010" name="Proc. Natl. Acad. Sci. U.S.A.">
        <title>A common red algal origin of the apicomplexan, dinoflagellate, and heterokont plastids.</title>
        <authorList>
            <person name="Janouskovec J."/>
            <person name="Horak A."/>
            <person name="Obornik M."/>
            <person name="Lukes J."/>
            <person name="Keeling P.J."/>
        </authorList>
    </citation>
    <scope>NUCLEOTIDE SEQUENCE</scope>
    <source>
        <strain evidence="8">CCMP2878</strain>
    </source>
</reference>
<name>M4YCP6_9ALVE</name>
<geneLocation type="chloroplast" evidence="8"/>
<dbReference type="RefSeq" id="YP_007684358.1">
    <property type="nucleotide sequence ID" value="NC_014340.2"/>
</dbReference>
<dbReference type="GO" id="GO:0009521">
    <property type="term" value="C:photosystem"/>
    <property type="evidence" value="ECO:0007669"/>
    <property type="project" value="InterPro"/>
</dbReference>
<keyword evidence="8" id="KW-0934">Plastid</keyword>
<dbReference type="SUPFAM" id="SSF161077">
    <property type="entry name" value="Photosystem II antenna protein-like"/>
    <property type="match status" value="1"/>
</dbReference>
<evidence type="ECO:0000256" key="1">
    <source>
        <dbReference type="ARBA" id="ARBA00004141"/>
    </source>
</evidence>
<keyword evidence="5" id="KW-1133">Transmembrane helix</keyword>
<keyword evidence="2" id="KW-0148">Chlorophyll</keyword>
<dbReference type="Pfam" id="PF00421">
    <property type="entry name" value="PSII"/>
    <property type="match status" value="1"/>
</dbReference>
<dbReference type="GeneID" id="15045181"/>
<keyword evidence="8" id="KW-0150">Chloroplast</keyword>
<accession>M4YCP6</accession>
<protein>
    <submittedName>
        <fullName evidence="8">Uncharacterized protein</fullName>
    </submittedName>
</protein>
<dbReference type="GO" id="GO:0016168">
    <property type="term" value="F:chlorophyll binding"/>
    <property type="evidence" value="ECO:0007669"/>
    <property type="project" value="UniProtKB-KW"/>
</dbReference>
<organism evidence="8">
    <name type="scientific">Chromera velia</name>
    <dbReference type="NCBI Taxonomy" id="505693"/>
    <lineage>
        <taxon>Eukaryota</taxon>
        <taxon>Sar</taxon>
        <taxon>Alveolata</taxon>
        <taxon>Colpodellida</taxon>
        <taxon>Chromeraceae</taxon>
        <taxon>Chromera</taxon>
    </lineage>
</organism>
<keyword evidence="7" id="KW-0472">Membrane</keyword>
<evidence type="ECO:0000256" key="5">
    <source>
        <dbReference type="ARBA" id="ARBA00022989"/>
    </source>
</evidence>
<keyword evidence="6" id="KW-0157">Chromophore</keyword>
<dbReference type="EMBL" id="HM222967">
    <property type="protein sequence ID" value="AGI44280.1"/>
    <property type="molecule type" value="Genomic_DNA"/>
</dbReference>
<sequence length="157" mass="18016">MVTKLRTQVGSQPKVLHCINSILFNDPGRFISVDLMHTAFIAGRAGAMTLYQRVVLDKNFEDKGSGLGQPKYIEFTLAADFLSNYLKIDIERDGQVVFAQEYKGPNDLLNFYKSYSNRSLKHATFIIYVEGGQGVEDNHINPLKKWLTELFRRLYYI</sequence>
<evidence type="ECO:0000256" key="4">
    <source>
        <dbReference type="ARBA" id="ARBA00022692"/>
    </source>
</evidence>